<dbReference type="InterPro" id="IPR036318">
    <property type="entry name" value="FAD-bd_PCMH-like_sf"/>
</dbReference>
<protein>
    <recommendedName>
        <fullName evidence="16">UDP-N-acetylenolpyruvoylglucosamine reductase</fullName>
        <ecNumber evidence="16">1.3.1.98</ecNumber>
    </recommendedName>
    <alternativeName>
        <fullName evidence="16">UDP-N-acetylmuramate dehydrogenase</fullName>
    </alternativeName>
</protein>
<dbReference type="PATRIC" id="fig|1618767.3.peg.394"/>
<comment type="cofactor">
    <cofactor evidence="1 16">
        <name>FAD</name>
        <dbReference type="ChEBI" id="CHEBI:57692"/>
    </cofactor>
</comment>
<comment type="catalytic activity">
    <reaction evidence="15 16">
        <text>UDP-N-acetyl-alpha-D-muramate + NADP(+) = UDP-N-acetyl-3-O-(1-carboxyvinyl)-alpha-D-glucosamine + NADPH + H(+)</text>
        <dbReference type="Rhea" id="RHEA:12248"/>
        <dbReference type="ChEBI" id="CHEBI:15378"/>
        <dbReference type="ChEBI" id="CHEBI:57783"/>
        <dbReference type="ChEBI" id="CHEBI:58349"/>
        <dbReference type="ChEBI" id="CHEBI:68483"/>
        <dbReference type="ChEBI" id="CHEBI:70757"/>
        <dbReference type="EC" id="1.3.1.98"/>
    </reaction>
</comment>
<dbReference type="SUPFAM" id="SSF56194">
    <property type="entry name" value="Uridine diphospho-N-Acetylenolpyruvylglucosamine reductase, MurB, C-terminal domain"/>
    <property type="match status" value="1"/>
</dbReference>
<dbReference type="Pfam" id="PF01565">
    <property type="entry name" value="FAD_binding_4"/>
    <property type="match status" value="1"/>
</dbReference>
<evidence type="ECO:0000256" key="16">
    <source>
        <dbReference type="HAMAP-Rule" id="MF_00037"/>
    </source>
</evidence>
<dbReference type="InterPro" id="IPR036635">
    <property type="entry name" value="MurB_C_sf"/>
</dbReference>
<dbReference type="GO" id="GO:0071555">
    <property type="term" value="P:cell wall organization"/>
    <property type="evidence" value="ECO:0007669"/>
    <property type="project" value="UniProtKB-KW"/>
</dbReference>
<comment type="function">
    <text evidence="2 16">Cell wall formation.</text>
</comment>
<dbReference type="Gene3D" id="3.30.43.10">
    <property type="entry name" value="Uridine Diphospho-n-acetylenolpyruvylglucosamine Reductase, domain 2"/>
    <property type="match status" value="1"/>
</dbReference>
<dbReference type="UniPathway" id="UPA00219"/>
<dbReference type="InterPro" id="IPR016167">
    <property type="entry name" value="FAD-bd_PCMH_sub1"/>
</dbReference>
<evidence type="ECO:0000313" key="18">
    <source>
        <dbReference type="EMBL" id="KKP30317.1"/>
    </source>
</evidence>
<evidence type="ECO:0000256" key="3">
    <source>
        <dbReference type="ARBA" id="ARBA00004496"/>
    </source>
</evidence>
<evidence type="ECO:0000256" key="1">
    <source>
        <dbReference type="ARBA" id="ARBA00001974"/>
    </source>
</evidence>
<proteinExistence type="inferred from homology"/>
<name>A0A0G0BGZ5_9BACT</name>
<evidence type="ECO:0000256" key="7">
    <source>
        <dbReference type="ARBA" id="ARBA00022630"/>
    </source>
</evidence>
<dbReference type="Pfam" id="PF02873">
    <property type="entry name" value="MurB_C"/>
    <property type="match status" value="1"/>
</dbReference>
<evidence type="ECO:0000256" key="10">
    <source>
        <dbReference type="ARBA" id="ARBA00022960"/>
    </source>
</evidence>
<evidence type="ECO:0000256" key="15">
    <source>
        <dbReference type="ARBA" id="ARBA00048914"/>
    </source>
</evidence>
<dbReference type="EMBL" id="LBOG01000003">
    <property type="protein sequence ID" value="KKP30317.1"/>
    <property type="molecule type" value="Genomic_DNA"/>
</dbReference>
<dbReference type="Proteomes" id="UP000034934">
    <property type="component" value="Unassembled WGS sequence"/>
</dbReference>
<evidence type="ECO:0000313" key="19">
    <source>
        <dbReference type="Proteomes" id="UP000034934"/>
    </source>
</evidence>
<dbReference type="GO" id="GO:0009252">
    <property type="term" value="P:peptidoglycan biosynthetic process"/>
    <property type="evidence" value="ECO:0007669"/>
    <property type="project" value="UniProtKB-UniRule"/>
</dbReference>
<dbReference type="NCBIfam" id="NF000755">
    <property type="entry name" value="PRK00046.1"/>
    <property type="match status" value="1"/>
</dbReference>
<organism evidence="18 19">
    <name type="scientific">Candidatus Nomurabacteria bacterium GW2011_GWF1_31_48</name>
    <dbReference type="NCBI Taxonomy" id="1618767"/>
    <lineage>
        <taxon>Bacteria</taxon>
        <taxon>Candidatus Nomuraibacteriota</taxon>
    </lineage>
</organism>
<evidence type="ECO:0000256" key="13">
    <source>
        <dbReference type="ARBA" id="ARBA00023306"/>
    </source>
</evidence>
<comment type="caution">
    <text evidence="18">The sequence shown here is derived from an EMBL/GenBank/DDBJ whole genome shotgun (WGS) entry which is preliminary data.</text>
</comment>
<evidence type="ECO:0000259" key="17">
    <source>
        <dbReference type="PROSITE" id="PS51387"/>
    </source>
</evidence>
<gene>
    <name evidence="16" type="primary">murB</name>
    <name evidence="18" type="ORF">UR19_C0003G0153</name>
</gene>
<dbReference type="PANTHER" id="PTHR21071">
    <property type="entry name" value="UDP-N-ACETYLENOLPYRUVOYLGLUCOSAMINE REDUCTASE"/>
    <property type="match status" value="1"/>
</dbReference>
<dbReference type="Gene3D" id="3.30.465.10">
    <property type="match status" value="1"/>
</dbReference>
<dbReference type="HAMAP" id="MF_00037">
    <property type="entry name" value="MurB"/>
    <property type="match status" value="1"/>
</dbReference>
<keyword evidence="12 16" id="KW-0560">Oxidoreductase</keyword>
<dbReference type="GO" id="GO:0071949">
    <property type="term" value="F:FAD binding"/>
    <property type="evidence" value="ECO:0007669"/>
    <property type="project" value="InterPro"/>
</dbReference>
<comment type="pathway">
    <text evidence="4 16">Cell wall biogenesis; peptidoglycan biosynthesis.</text>
</comment>
<keyword evidence="5 16" id="KW-0963">Cytoplasm</keyword>
<dbReference type="InterPro" id="IPR006094">
    <property type="entry name" value="Oxid_FAD_bind_N"/>
</dbReference>
<feature type="active site" evidence="16">
    <location>
        <position position="333"/>
    </location>
</feature>
<keyword evidence="7 16" id="KW-0285">Flavoprotein</keyword>
<evidence type="ECO:0000256" key="8">
    <source>
        <dbReference type="ARBA" id="ARBA00022827"/>
    </source>
</evidence>
<comment type="subcellular location">
    <subcellularLocation>
        <location evidence="3 16">Cytoplasm</location>
    </subcellularLocation>
</comment>
<feature type="active site" evidence="16">
    <location>
        <position position="164"/>
    </location>
</feature>
<dbReference type="GO" id="GO:0005829">
    <property type="term" value="C:cytosol"/>
    <property type="evidence" value="ECO:0007669"/>
    <property type="project" value="TreeGrafter"/>
</dbReference>
<keyword evidence="13 16" id="KW-0131">Cell cycle</keyword>
<dbReference type="Gene3D" id="3.90.78.10">
    <property type="entry name" value="UDP-N-acetylenolpyruvoylglucosamine reductase, C-terminal domain"/>
    <property type="match status" value="1"/>
</dbReference>
<dbReference type="PROSITE" id="PS51387">
    <property type="entry name" value="FAD_PCMH"/>
    <property type="match status" value="1"/>
</dbReference>
<dbReference type="GO" id="GO:0051301">
    <property type="term" value="P:cell division"/>
    <property type="evidence" value="ECO:0007669"/>
    <property type="project" value="UniProtKB-KW"/>
</dbReference>
<dbReference type="SUPFAM" id="SSF56176">
    <property type="entry name" value="FAD-binding/transporter-associated domain-like"/>
    <property type="match status" value="1"/>
</dbReference>
<evidence type="ECO:0000256" key="5">
    <source>
        <dbReference type="ARBA" id="ARBA00022490"/>
    </source>
</evidence>
<evidence type="ECO:0000256" key="2">
    <source>
        <dbReference type="ARBA" id="ARBA00003921"/>
    </source>
</evidence>
<dbReference type="NCBIfam" id="TIGR00179">
    <property type="entry name" value="murB"/>
    <property type="match status" value="1"/>
</dbReference>
<dbReference type="GO" id="GO:0008360">
    <property type="term" value="P:regulation of cell shape"/>
    <property type="evidence" value="ECO:0007669"/>
    <property type="project" value="UniProtKB-KW"/>
</dbReference>
<reference evidence="18 19" key="1">
    <citation type="journal article" date="2015" name="Nature">
        <title>rRNA introns, odd ribosomes, and small enigmatic genomes across a large radiation of phyla.</title>
        <authorList>
            <person name="Brown C.T."/>
            <person name="Hug L.A."/>
            <person name="Thomas B.C."/>
            <person name="Sharon I."/>
            <person name="Castelle C.J."/>
            <person name="Singh A."/>
            <person name="Wilkins M.J."/>
            <person name="Williams K.H."/>
            <person name="Banfield J.F."/>
        </authorList>
    </citation>
    <scope>NUCLEOTIDE SEQUENCE [LARGE SCALE GENOMIC DNA]</scope>
</reference>
<evidence type="ECO:0000256" key="6">
    <source>
        <dbReference type="ARBA" id="ARBA00022618"/>
    </source>
</evidence>
<evidence type="ECO:0000256" key="12">
    <source>
        <dbReference type="ARBA" id="ARBA00023002"/>
    </source>
</evidence>
<keyword evidence="6 16" id="KW-0132">Cell division</keyword>
<keyword evidence="14 16" id="KW-0961">Cell wall biogenesis/degradation</keyword>
<accession>A0A0G0BGZ5</accession>
<dbReference type="InterPro" id="IPR016166">
    <property type="entry name" value="FAD-bd_PCMH"/>
</dbReference>
<dbReference type="PANTHER" id="PTHR21071:SF4">
    <property type="entry name" value="UDP-N-ACETYLENOLPYRUVOYLGLUCOSAMINE REDUCTASE"/>
    <property type="match status" value="1"/>
</dbReference>
<feature type="active site" description="Proton donor" evidence="16">
    <location>
        <position position="238"/>
    </location>
</feature>
<keyword evidence="9 16" id="KW-0521">NADP</keyword>
<comment type="similarity">
    <text evidence="16">Belongs to the MurB family.</text>
</comment>
<feature type="domain" description="FAD-binding PCMH-type" evidence="17">
    <location>
        <begin position="17"/>
        <end position="188"/>
    </location>
</feature>
<evidence type="ECO:0000256" key="4">
    <source>
        <dbReference type="ARBA" id="ARBA00004752"/>
    </source>
</evidence>
<evidence type="ECO:0000256" key="14">
    <source>
        <dbReference type="ARBA" id="ARBA00023316"/>
    </source>
</evidence>
<keyword evidence="11 16" id="KW-0573">Peptidoglycan synthesis</keyword>
<dbReference type="AlphaFoldDB" id="A0A0G0BGZ5"/>
<dbReference type="GO" id="GO:0008762">
    <property type="term" value="F:UDP-N-acetylmuramate dehydrogenase activity"/>
    <property type="evidence" value="ECO:0007669"/>
    <property type="project" value="UniProtKB-UniRule"/>
</dbReference>
<evidence type="ECO:0000256" key="11">
    <source>
        <dbReference type="ARBA" id="ARBA00022984"/>
    </source>
</evidence>
<dbReference type="InterPro" id="IPR011601">
    <property type="entry name" value="MurB_C"/>
</dbReference>
<sequence length="337" mass="38077">MDILKNYNLTKLNTFGVSVFAKLFIELDNESKIKELFLSSEFKNNEKLFLGGGSNILFTKDFNGIVVLNKLKGISIIEENSKNVFIKSMGGEMWNDLVTFVVDHEYWGLENLSSIPGTVGAAPVQNIGAYGVEIKDSLQSIEVYDIETGEKKIFKKEECEFGYRSSVFKNKLKGKYFISSVTFKLNKKQNLNEGYEVLKKYLEDNKIEVKKPKDVSDAIVCIRKSKLPDPLLIGNAGSFFKNIYIDSKKAEEIKLKYQDVPLFEEDQNIKIPAGWLIEKCGWKGKRIGNIGMHDKQALVLVNYGGATGLEIKDFSEKVIASVFSNFGLILEREVNLI</sequence>
<dbReference type="EC" id="1.3.1.98" evidence="16"/>
<dbReference type="InterPro" id="IPR016169">
    <property type="entry name" value="FAD-bd_PCMH_sub2"/>
</dbReference>
<evidence type="ECO:0000256" key="9">
    <source>
        <dbReference type="ARBA" id="ARBA00022857"/>
    </source>
</evidence>
<dbReference type="InterPro" id="IPR003170">
    <property type="entry name" value="MurB"/>
</dbReference>
<keyword evidence="8 16" id="KW-0274">FAD</keyword>
<keyword evidence="10 16" id="KW-0133">Cell shape</keyword>